<keyword evidence="2" id="KW-1185">Reference proteome</keyword>
<comment type="caution">
    <text evidence="1">The sequence shown here is derived from an EMBL/GenBank/DDBJ whole genome shotgun (WGS) entry which is preliminary data.</text>
</comment>
<proteinExistence type="predicted"/>
<evidence type="ECO:0000313" key="2">
    <source>
        <dbReference type="Proteomes" id="UP001162802"/>
    </source>
</evidence>
<dbReference type="NCBIfam" id="TIGR01634">
    <property type="entry name" value="tail_P2_I"/>
    <property type="match status" value="1"/>
</dbReference>
<evidence type="ECO:0000313" key="1">
    <source>
        <dbReference type="EMBL" id="MCJ1959641.1"/>
    </source>
</evidence>
<organism evidence="1 2">
    <name type="scientific">Novosphingobium mangrovi</name>
    <name type="common">ex Hu et al. 2023</name>
    <dbReference type="NCBI Taxonomy" id="2930094"/>
    <lineage>
        <taxon>Bacteria</taxon>
        <taxon>Pseudomonadati</taxon>
        <taxon>Pseudomonadota</taxon>
        <taxon>Alphaproteobacteria</taxon>
        <taxon>Sphingomonadales</taxon>
        <taxon>Sphingomonadaceae</taxon>
        <taxon>Novosphingobium</taxon>
    </lineage>
</organism>
<name>A0ABT0A8V9_9SPHN</name>
<dbReference type="RefSeq" id="WP_243796879.1">
    <property type="nucleotide sequence ID" value="NZ_JALHAT010000003.1"/>
</dbReference>
<dbReference type="EMBL" id="JALHAT010000003">
    <property type="protein sequence ID" value="MCJ1959641.1"/>
    <property type="molecule type" value="Genomic_DNA"/>
</dbReference>
<gene>
    <name evidence="1" type="ORF">MTR65_02960</name>
</gene>
<dbReference type="Pfam" id="PF09684">
    <property type="entry name" value="Tail_P2_I"/>
    <property type="match status" value="1"/>
</dbReference>
<protein>
    <submittedName>
        <fullName evidence="1">Phage tail protein I</fullName>
    </submittedName>
</protein>
<dbReference type="Proteomes" id="UP001162802">
    <property type="component" value="Unassembled WGS sequence"/>
</dbReference>
<dbReference type="InterPro" id="IPR006521">
    <property type="entry name" value="Tail_protein_I"/>
</dbReference>
<sequence>MSLLPPNATAAERALEEAMLSGIDLSAVGTLHDPWTCPAEVLPFLAWFVAISHWDTTWSEAQKRAAVAAAIPFHKIKGTRAAVEQVLARFDEKLSVREWWEIDPPRPAHTFEVRADALEIPASFLTQEVAEAIIADVAAAKPLRAHFDFVQNLDLASGLHVAGGARGGAVARADYAAALNESRDWLSLLQTEDGEPIFDGDSADFLETR</sequence>
<accession>A0ABT0A8V9</accession>
<reference evidence="1" key="1">
    <citation type="submission" date="2022-03" db="EMBL/GenBank/DDBJ databases">
        <title>Identification of a novel bacterium isolated from mangrove sediments.</title>
        <authorList>
            <person name="Pan X."/>
        </authorList>
    </citation>
    <scope>NUCLEOTIDE SEQUENCE</scope>
    <source>
        <strain evidence="1">B2637</strain>
    </source>
</reference>